<sequence length="341" mass="37669">MQPSAPNPSPNISTPPYYAITTIPGKGKGVIATQKIPRGTRLLSEAPLFTVRRLTTIHSTATLNQQIAKKVKDLPKESQHAFFALHNAHGKQKYGGVFLGIAKTNALPLGAGDDVALGGIFLEASRINHACMSNAQNTWNEALGKLMIHACKDIEEGEEITISYLSKMETHAKRQQELRDTFGFECRCAMCEVEPEKRQESDARIAEIARLDALVGDGMSIIQTPLSCLHNAEKMLRLLEELGCTDARIAGVYYDALQIAIANGDQARAKVFAERACDERVVLEGEDSSEVERLGGLVRRPDSHRLYGTNMRWRSNLKGIPVGLEEGKFEEWVWKKGGRKT</sequence>
<dbReference type="InterPro" id="IPR053185">
    <property type="entry name" value="SET_domain_protein"/>
</dbReference>
<dbReference type="PANTHER" id="PTHR47332">
    <property type="entry name" value="SET DOMAIN-CONTAINING PROTEIN 5"/>
    <property type="match status" value="1"/>
</dbReference>
<dbReference type="EMBL" id="ML976982">
    <property type="protein sequence ID" value="KAF1960971.1"/>
    <property type="molecule type" value="Genomic_DNA"/>
</dbReference>
<keyword evidence="3" id="KW-1185">Reference proteome</keyword>
<feature type="domain" description="SET" evidence="1">
    <location>
        <begin position="14"/>
        <end position="165"/>
    </location>
</feature>
<evidence type="ECO:0000313" key="2">
    <source>
        <dbReference type="EMBL" id="KAF1960971.1"/>
    </source>
</evidence>
<dbReference type="PROSITE" id="PS50280">
    <property type="entry name" value="SET"/>
    <property type="match status" value="1"/>
</dbReference>
<name>A0A6A5U7S6_9PLEO</name>
<proteinExistence type="predicted"/>
<dbReference type="OrthoDB" id="265717at2759"/>
<dbReference type="InterPro" id="IPR001214">
    <property type="entry name" value="SET_dom"/>
</dbReference>
<accession>A0A6A5U7S6</accession>
<dbReference type="InterPro" id="IPR011990">
    <property type="entry name" value="TPR-like_helical_dom_sf"/>
</dbReference>
<evidence type="ECO:0000313" key="3">
    <source>
        <dbReference type="Proteomes" id="UP000800035"/>
    </source>
</evidence>
<dbReference type="SMART" id="SM00317">
    <property type="entry name" value="SET"/>
    <property type="match status" value="1"/>
</dbReference>
<protein>
    <submittedName>
        <fullName evidence="2">SET domain-containing protein 5</fullName>
    </submittedName>
</protein>
<dbReference type="Gene3D" id="2.170.270.10">
    <property type="entry name" value="SET domain"/>
    <property type="match status" value="1"/>
</dbReference>
<dbReference type="Pfam" id="PF00856">
    <property type="entry name" value="SET"/>
    <property type="match status" value="1"/>
</dbReference>
<dbReference type="CDD" id="cd20071">
    <property type="entry name" value="SET_SMYD"/>
    <property type="match status" value="1"/>
</dbReference>
<evidence type="ECO:0000259" key="1">
    <source>
        <dbReference type="PROSITE" id="PS50280"/>
    </source>
</evidence>
<dbReference type="InterPro" id="IPR046341">
    <property type="entry name" value="SET_dom_sf"/>
</dbReference>
<dbReference type="Gene3D" id="1.25.40.10">
    <property type="entry name" value="Tetratricopeptide repeat domain"/>
    <property type="match status" value="1"/>
</dbReference>
<dbReference type="AlphaFoldDB" id="A0A6A5U7S6"/>
<gene>
    <name evidence="2" type="ORF">CC80DRAFT_438289</name>
</gene>
<organism evidence="2 3">
    <name type="scientific">Byssothecium circinans</name>
    <dbReference type="NCBI Taxonomy" id="147558"/>
    <lineage>
        <taxon>Eukaryota</taxon>
        <taxon>Fungi</taxon>
        <taxon>Dikarya</taxon>
        <taxon>Ascomycota</taxon>
        <taxon>Pezizomycotina</taxon>
        <taxon>Dothideomycetes</taxon>
        <taxon>Pleosporomycetidae</taxon>
        <taxon>Pleosporales</taxon>
        <taxon>Massarineae</taxon>
        <taxon>Massarinaceae</taxon>
        <taxon>Byssothecium</taxon>
    </lineage>
</organism>
<dbReference type="SUPFAM" id="SSF82199">
    <property type="entry name" value="SET domain"/>
    <property type="match status" value="1"/>
</dbReference>
<dbReference type="Proteomes" id="UP000800035">
    <property type="component" value="Unassembled WGS sequence"/>
</dbReference>
<reference evidence="2" key="1">
    <citation type="journal article" date="2020" name="Stud. Mycol.">
        <title>101 Dothideomycetes genomes: a test case for predicting lifestyles and emergence of pathogens.</title>
        <authorList>
            <person name="Haridas S."/>
            <person name="Albert R."/>
            <person name="Binder M."/>
            <person name="Bloem J."/>
            <person name="Labutti K."/>
            <person name="Salamov A."/>
            <person name="Andreopoulos B."/>
            <person name="Baker S."/>
            <person name="Barry K."/>
            <person name="Bills G."/>
            <person name="Bluhm B."/>
            <person name="Cannon C."/>
            <person name="Castanera R."/>
            <person name="Culley D."/>
            <person name="Daum C."/>
            <person name="Ezra D."/>
            <person name="Gonzalez J."/>
            <person name="Henrissat B."/>
            <person name="Kuo A."/>
            <person name="Liang C."/>
            <person name="Lipzen A."/>
            <person name="Lutzoni F."/>
            <person name="Magnuson J."/>
            <person name="Mondo S."/>
            <person name="Nolan M."/>
            <person name="Ohm R."/>
            <person name="Pangilinan J."/>
            <person name="Park H.-J."/>
            <person name="Ramirez L."/>
            <person name="Alfaro M."/>
            <person name="Sun H."/>
            <person name="Tritt A."/>
            <person name="Yoshinaga Y."/>
            <person name="Zwiers L.-H."/>
            <person name="Turgeon B."/>
            <person name="Goodwin S."/>
            <person name="Spatafora J."/>
            <person name="Crous P."/>
            <person name="Grigoriev I."/>
        </authorList>
    </citation>
    <scope>NUCLEOTIDE SEQUENCE</scope>
    <source>
        <strain evidence="2">CBS 675.92</strain>
    </source>
</reference>
<dbReference type="PANTHER" id="PTHR47332:SF4">
    <property type="entry name" value="SET DOMAIN-CONTAINING PROTEIN 5"/>
    <property type="match status" value="1"/>
</dbReference>